<sequence length="111" mass="12918">MKIETNPVSKIKEVQRDLPKEQQMYEGNKNQQTEMPNMVEDTQQAVDMLNKTVQVVDKQIQFELHETLNRPMVKVLNKETDEVIREIPPEEILDLVGNMLEMVGIIVDKKV</sequence>
<evidence type="ECO:0000313" key="1">
    <source>
        <dbReference type="EMBL" id="XCI29186.1"/>
    </source>
</evidence>
<dbReference type="EMBL" id="CP159485">
    <property type="protein sequence ID" value="XCI29186.1"/>
    <property type="molecule type" value="Genomic_DNA"/>
</dbReference>
<organism evidence="1">
    <name type="scientific">Proteinivorax hydrogeniformans</name>
    <dbReference type="NCBI Taxonomy" id="1826727"/>
    <lineage>
        <taxon>Bacteria</taxon>
        <taxon>Bacillati</taxon>
        <taxon>Bacillota</taxon>
        <taxon>Clostridia</taxon>
        <taxon>Eubacteriales</taxon>
        <taxon>Proteinivoracaceae</taxon>
        <taxon>Proteinivorax</taxon>
    </lineage>
</organism>
<dbReference type="InterPro" id="IPR035924">
    <property type="entry name" value="FlaG-like_sf"/>
</dbReference>
<dbReference type="InterPro" id="IPR005186">
    <property type="entry name" value="FlaG"/>
</dbReference>
<proteinExistence type="predicted"/>
<accession>A0AAU8HUY6</accession>
<dbReference type="SUPFAM" id="SSF160214">
    <property type="entry name" value="FlaG-like"/>
    <property type="match status" value="1"/>
</dbReference>
<dbReference type="RefSeq" id="WP_353893734.1">
    <property type="nucleotide sequence ID" value="NZ_CP159485.1"/>
</dbReference>
<gene>
    <name evidence="1" type="ORF">PRVXH_000495</name>
</gene>
<name>A0AAU8HUY6_9FIRM</name>
<protein>
    <submittedName>
        <fullName evidence="1">Flagellar protein FlaG</fullName>
    </submittedName>
</protein>
<keyword evidence="1" id="KW-0969">Cilium</keyword>
<dbReference type="Pfam" id="PF03646">
    <property type="entry name" value="FlaG"/>
    <property type="match status" value="1"/>
</dbReference>
<dbReference type="AlphaFoldDB" id="A0AAU8HUY6"/>
<keyword evidence="1" id="KW-0966">Cell projection</keyword>
<dbReference type="Gene3D" id="3.30.160.170">
    <property type="entry name" value="FlaG-like"/>
    <property type="match status" value="1"/>
</dbReference>
<keyword evidence="1" id="KW-0282">Flagellum</keyword>
<reference evidence="1" key="1">
    <citation type="journal article" date="2018" name="Antonie Van Leeuwenhoek">
        <title>Proteinivorax hydrogeniformans sp. nov., an anaerobic, haloalkaliphilic bacterium fermenting proteinaceous compounds with high hydrogen production.</title>
        <authorList>
            <person name="Boltyanskaya Y."/>
            <person name="Detkova E."/>
            <person name="Pimenov N."/>
            <person name="Kevbrin V."/>
        </authorList>
    </citation>
    <scope>NUCLEOTIDE SEQUENCE</scope>
    <source>
        <strain evidence="1">Z-710</strain>
    </source>
</reference>
<reference evidence="1" key="2">
    <citation type="submission" date="2024-06" db="EMBL/GenBank/DDBJ databases">
        <authorList>
            <person name="Petrova K.O."/>
            <person name="Toshchakov S.V."/>
            <person name="Boltjanskaja Y.V."/>
            <person name="Kevbrin V.V."/>
        </authorList>
    </citation>
    <scope>NUCLEOTIDE SEQUENCE</scope>
    <source>
        <strain evidence="1">Z-710</strain>
    </source>
</reference>
<dbReference type="PANTHER" id="PTHR37166:SF1">
    <property type="entry name" value="PROTEIN FLAG"/>
    <property type="match status" value="1"/>
</dbReference>
<dbReference type="PANTHER" id="PTHR37166">
    <property type="entry name" value="PROTEIN FLAG"/>
    <property type="match status" value="1"/>
</dbReference>